<evidence type="ECO:0000256" key="15">
    <source>
        <dbReference type="HAMAP-Rule" id="MF_01018"/>
    </source>
</evidence>
<dbReference type="Gene3D" id="3.30.930.10">
    <property type="entry name" value="Bira Bifunctional Protein, Domain 2"/>
    <property type="match status" value="1"/>
</dbReference>
<dbReference type="HAMAP" id="MF_01018">
    <property type="entry name" value="HisG_Short"/>
    <property type="match status" value="1"/>
</dbReference>
<comment type="subunit">
    <text evidence="15">Heteromultimer composed of HisG and HisZ subunits.</text>
</comment>
<evidence type="ECO:0000313" key="18">
    <source>
        <dbReference type="EMBL" id="TDG67236.1"/>
    </source>
</evidence>
<evidence type="ECO:0000259" key="17">
    <source>
        <dbReference type="Pfam" id="PF13393"/>
    </source>
</evidence>
<comment type="caution">
    <text evidence="18">The sequence shown here is derived from an EMBL/GenBank/DDBJ whole genome shotgun (WGS) entry which is preliminary data.</text>
</comment>
<evidence type="ECO:0000256" key="11">
    <source>
        <dbReference type="ARBA" id="ARBA00022741"/>
    </source>
</evidence>
<evidence type="ECO:0000256" key="9">
    <source>
        <dbReference type="ARBA" id="ARBA00022676"/>
    </source>
</evidence>
<dbReference type="InterPro" id="IPR045864">
    <property type="entry name" value="aa-tRNA-synth_II/BPL/LPL"/>
</dbReference>
<keyword evidence="13 15" id="KW-0368">Histidine biosynthesis</keyword>
<organism evidence="18 19">
    <name type="scientific">Leuconostoc fallax</name>
    <dbReference type="NCBI Taxonomy" id="1251"/>
    <lineage>
        <taxon>Bacteria</taxon>
        <taxon>Bacillati</taxon>
        <taxon>Bacillota</taxon>
        <taxon>Bacilli</taxon>
        <taxon>Lactobacillales</taxon>
        <taxon>Lactobacillaceae</taxon>
        <taxon>Leuconostoc</taxon>
    </lineage>
</organism>
<dbReference type="GO" id="GO:0000105">
    <property type="term" value="P:L-histidine biosynthetic process"/>
    <property type="evidence" value="ECO:0007669"/>
    <property type="project" value="UniProtKB-UniRule"/>
</dbReference>
<dbReference type="PANTHER" id="PTHR21403">
    <property type="entry name" value="ATP PHOSPHORIBOSYLTRANSFERASE ATP-PRTASE"/>
    <property type="match status" value="1"/>
</dbReference>
<gene>
    <name evidence="15" type="primary">hisG</name>
    <name evidence="18" type="ORF">C5L23_000190</name>
</gene>
<evidence type="ECO:0000313" key="19">
    <source>
        <dbReference type="Proteomes" id="UP000295681"/>
    </source>
</evidence>
<sequence>MEGLPATSRDEFGEELLIKQSIEHHFNLILNQAHFLPIATPFLEKGETLRPDSMYLSGKDGELFTLKSDMTRPLSRFLATNHINYPTHLYYFGETFTPPTQLSGHYNQQTQAGFEIIGETSWAAEQEILQQTLNLMAELDVTDLEIELSDAKLADAVLATYQLSPQQITCLKDALFNKNMTQYRQKLKAYHLIDDTFLVNWPMAFGLRGDALLPLLPDSPEINAMKTHWQELINSVKAFNSNIKVHVDLAARPLKSYYTGTTIRTFSQHVSEYIFSGGRYDQLLQDHRGCLLPAVGIGINVDALATLKAHTNKQQPEKDNLTFVLAKGRVEKAVRPLLKNAGIDNSALENPERKLIFHSNDNKLTFILVKADDVVKYLDAGIGDIGIVGSDTMAEQPFNHYDLLDLNVARAQFVLASTHDFRHHINMRPKIATKYPTITRQYFDKQNKDIQIIKLTGSVELAPLTDLADAIVDISQTGTTLKENNLKVLDELNDVSAHLIANRISVRQQRAFFNELIYNLLNILEPNDENLSKSIN</sequence>
<name>A0A4R5N6P0_9LACO</name>
<comment type="domain">
    <text evidence="15">Lacks the C-terminal regulatory region which is replaced by HisZ.</text>
</comment>
<feature type="domain" description="ATP phosphoribosyltransferase catalytic" evidence="16">
    <location>
        <begin position="370"/>
        <end position="520"/>
    </location>
</feature>
<dbReference type="GO" id="GO:0005737">
    <property type="term" value="C:cytoplasm"/>
    <property type="evidence" value="ECO:0007669"/>
    <property type="project" value="UniProtKB-SubCell"/>
</dbReference>
<dbReference type="Proteomes" id="UP000295681">
    <property type="component" value="Unassembled WGS sequence"/>
</dbReference>
<keyword evidence="11 15" id="KW-0547">Nucleotide-binding</keyword>
<dbReference type="STRING" id="907931.GCA_000165675_00515"/>
<keyword evidence="7 15" id="KW-0963">Cytoplasm</keyword>
<evidence type="ECO:0000256" key="3">
    <source>
        <dbReference type="ARBA" id="ARBA00004667"/>
    </source>
</evidence>
<dbReference type="FunFam" id="3.40.190.10:FF:000008">
    <property type="entry name" value="ATP phosphoribosyltransferase"/>
    <property type="match status" value="1"/>
</dbReference>
<dbReference type="InterPro" id="IPR001348">
    <property type="entry name" value="ATP_PRibTrfase_HisG"/>
</dbReference>
<dbReference type="NCBIfam" id="TIGR00070">
    <property type="entry name" value="hisG"/>
    <property type="match status" value="1"/>
</dbReference>
<keyword evidence="8 15" id="KW-0028">Amino-acid biosynthesis</keyword>
<dbReference type="SUPFAM" id="SSF53850">
    <property type="entry name" value="Periplasmic binding protein-like II"/>
    <property type="match status" value="1"/>
</dbReference>
<comment type="function">
    <text evidence="14 15">Catalyzes the condensation of ATP and 5-phosphoribose 1-diphosphate to form N'-(5'-phosphoribosyl)-ATP (PR-ATP). Has a crucial role in the pathway because the rate of histidine biosynthesis seems to be controlled primarily by regulation of HisG enzymatic activity.</text>
</comment>
<dbReference type="CDD" id="cd13595">
    <property type="entry name" value="PBP2_HisGs"/>
    <property type="match status" value="1"/>
</dbReference>
<evidence type="ECO:0000256" key="10">
    <source>
        <dbReference type="ARBA" id="ARBA00022679"/>
    </source>
</evidence>
<dbReference type="InterPro" id="IPR024893">
    <property type="entry name" value="ATP_PRibTrfase_HisG_short"/>
</dbReference>
<comment type="pathway">
    <text evidence="3 15">Amino-acid biosynthesis; L-histidine biosynthesis; L-histidine from 5-phospho-alpha-D-ribose 1-diphosphate: step 1/9.</text>
</comment>
<evidence type="ECO:0000256" key="12">
    <source>
        <dbReference type="ARBA" id="ARBA00022840"/>
    </source>
</evidence>
<evidence type="ECO:0000259" key="16">
    <source>
        <dbReference type="Pfam" id="PF01634"/>
    </source>
</evidence>
<keyword evidence="19" id="KW-1185">Reference proteome</keyword>
<evidence type="ECO:0000256" key="7">
    <source>
        <dbReference type="ARBA" id="ARBA00022490"/>
    </source>
</evidence>
<dbReference type="PROSITE" id="PS01316">
    <property type="entry name" value="ATP_P_PHORIBOSYLTR"/>
    <property type="match status" value="1"/>
</dbReference>
<evidence type="ECO:0000256" key="2">
    <source>
        <dbReference type="ARBA" id="ARBA00004496"/>
    </source>
</evidence>
<dbReference type="UniPathway" id="UPA00031">
    <property type="reaction ID" value="UER00006"/>
</dbReference>
<dbReference type="AlphaFoldDB" id="A0A4R5N6P0"/>
<evidence type="ECO:0000256" key="8">
    <source>
        <dbReference type="ARBA" id="ARBA00022605"/>
    </source>
</evidence>
<protein>
    <recommendedName>
        <fullName evidence="6 15">ATP phosphoribosyltransferase</fullName>
        <shortName evidence="15">ATP-PRT</shortName>
        <shortName evidence="15">ATP-PRTase</shortName>
        <ecNumber evidence="5 15">2.4.2.17</ecNumber>
    </recommendedName>
</protein>
<dbReference type="InterPro" id="IPR018198">
    <property type="entry name" value="ATP_PRibTrfase_CS"/>
</dbReference>
<keyword evidence="12 15" id="KW-0067">ATP-binding</keyword>
<evidence type="ECO:0000256" key="4">
    <source>
        <dbReference type="ARBA" id="ARBA00009489"/>
    </source>
</evidence>
<proteinExistence type="inferred from homology"/>
<keyword evidence="10 15" id="KW-0808">Transferase</keyword>
<comment type="catalytic activity">
    <reaction evidence="1 15">
        <text>1-(5-phospho-beta-D-ribosyl)-ATP + diphosphate = 5-phospho-alpha-D-ribose 1-diphosphate + ATP</text>
        <dbReference type="Rhea" id="RHEA:18473"/>
        <dbReference type="ChEBI" id="CHEBI:30616"/>
        <dbReference type="ChEBI" id="CHEBI:33019"/>
        <dbReference type="ChEBI" id="CHEBI:58017"/>
        <dbReference type="ChEBI" id="CHEBI:73183"/>
        <dbReference type="EC" id="2.4.2.17"/>
    </reaction>
</comment>
<dbReference type="EC" id="2.4.2.17" evidence="5 15"/>
<keyword evidence="9 15" id="KW-0328">Glycosyltransferase</keyword>
<dbReference type="Gene3D" id="3.40.190.10">
    <property type="entry name" value="Periplasmic binding protein-like II"/>
    <property type="match status" value="2"/>
</dbReference>
<comment type="subcellular location">
    <subcellularLocation>
        <location evidence="2 15">Cytoplasm</location>
    </subcellularLocation>
</comment>
<comment type="similarity">
    <text evidence="4 15">Belongs to the ATP phosphoribosyltransferase family. Short subfamily.</text>
</comment>
<dbReference type="GO" id="GO:0005524">
    <property type="term" value="F:ATP binding"/>
    <property type="evidence" value="ECO:0007669"/>
    <property type="project" value="UniProtKB-KW"/>
</dbReference>
<dbReference type="Pfam" id="PF13393">
    <property type="entry name" value="tRNA-synt_His"/>
    <property type="match status" value="1"/>
</dbReference>
<evidence type="ECO:0000256" key="1">
    <source>
        <dbReference type="ARBA" id="ARBA00000915"/>
    </source>
</evidence>
<evidence type="ECO:0000256" key="6">
    <source>
        <dbReference type="ARBA" id="ARBA00020998"/>
    </source>
</evidence>
<feature type="domain" description="Class II Histidinyl-tRNA synthetase (HisRS)-like catalytic core" evidence="17">
    <location>
        <begin position="49"/>
        <end position="304"/>
    </location>
</feature>
<dbReference type="GO" id="GO:0003879">
    <property type="term" value="F:ATP phosphoribosyltransferase activity"/>
    <property type="evidence" value="ECO:0007669"/>
    <property type="project" value="UniProtKB-UniRule"/>
</dbReference>
<dbReference type="RefSeq" id="WP_010008301.1">
    <property type="nucleotide sequence ID" value="NZ_JAGYGP010000005.1"/>
</dbReference>
<evidence type="ECO:0000256" key="5">
    <source>
        <dbReference type="ARBA" id="ARBA00011946"/>
    </source>
</evidence>
<reference evidence="18 19" key="1">
    <citation type="journal article" date="2019" name="Appl. Microbiol. Biotechnol.">
        <title>Uncovering carbohydrate metabolism through a genotype-phenotype association study of 56 lactic acid bacteria genomes.</title>
        <authorList>
            <person name="Buron-Moles G."/>
            <person name="Chailyan A."/>
            <person name="Dolejs I."/>
            <person name="Forster J."/>
            <person name="Miks M.H."/>
        </authorList>
    </citation>
    <scope>NUCLEOTIDE SEQUENCE [LARGE SCALE GENOMIC DNA]</scope>
    <source>
        <strain evidence="18 19">ATCC 700006</strain>
    </source>
</reference>
<accession>A0A4R5N6P0</accession>
<dbReference type="EMBL" id="PUFI01000016">
    <property type="protein sequence ID" value="TDG67236.1"/>
    <property type="molecule type" value="Genomic_DNA"/>
</dbReference>
<dbReference type="SUPFAM" id="SSF55681">
    <property type="entry name" value="Class II aaRS and biotin synthetases"/>
    <property type="match status" value="1"/>
</dbReference>
<dbReference type="PANTHER" id="PTHR21403:SF8">
    <property type="entry name" value="ATP PHOSPHORIBOSYLTRANSFERASE"/>
    <property type="match status" value="1"/>
</dbReference>
<dbReference type="InterPro" id="IPR013820">
    <property type="entry name" value="ATP_PRibTrfase_cat"/>
</dbReference>
<evidence type="ECO:0000256" key="14">
    <source>
        <dbReference type="ARBA" id="ARBA00024861"/>
    </source>
</evidence>
<dbReference type="Pfam" id="PF01634">
    <property type="entry name" value="HisG"/>
    <property type="match status" value="1"/>
</dbReference>
<dbReference type="InterPro" id="IPR041715">
    <property type="entry name" value="HisRS-like_core"/>
</dbReference>
<dbReference type="GO" id="GO:0140096">
    <property type="term" value="F:catalytic activity, acting on a protein"/>
    <property type="evidence" value="ECO:0007669"/>
    <property type="project" value="UniProtKB-ARBA"/>
</dbReference>
<evidence type="ECO:0000256" key="13">
    <source>
        <dbReference type="ARBA" id="ARBA00023102"/>
    </source>
</evidence>